<dbReference type="AlphaFoldDB" id="A1SZ86"/>
<proteinExistence type="predicted"/>
<dbReference type="HOGENOM" id="CLU_2318108_0_0_6"/>
<reference evidence="1 2" key="1">
    <citation type="submission" date="2007-01" db="EMBL/GenBank/DDBJ databases">
        <title>Complete sequence of Psychromonas ingrahamii 37.</title>
        <authorList>
            <consortium name="US DOE Joint Genome Institute"/>
            <person name="Copeland A."/>
            <person name="Lucas S."/>
            <person name="Lapidus A."/>
            <person name="Barry K."/>
            <person name="Detter J.C."/>
            <person name="Glavina del Rio T."/>
            <person name="Hammon N."/>
            <person name="Israni S."/>
            <person name="Dalin E."/>
            <person name="Tice H."/>
            <person name="Pitluck S."/>
            <person name="Thompson L.S."/>
            <person name="Brettin T."/>
            <person name="Bruce D."/>
            <person name="Han C."/>
            <person name="Tapia R."/>
            <person name="Schmutz J."/>
            <person name="Larimer F."/>
            <person name="Land M."/>
            <person name="Hauser L."/>
            <person name="Kyrpides N."/>
            <person name="Ivanova N."/>
            <person name="Staley J."/>
            <person name="Richardson P."/>
        </authorList>
    </citation>
    <scope>NUCLEOTIDE SEQUENCE [LARGE SCALE GENOMIC DNA]</scope>
    <source>
        <strain evidence="1 2">37</strain>
    </source>
</reference>
<name>A1SZ86_PSYIN</name>
<dbReference type="KEGG" id="pin:Ping_3104"/>
<evidence type="ECO:0000313" key="1">
    <source>
        <dbReference type="EMBL" id="ABM04801.1"/>
    </source>
</evidence>
<gene>
    <name evidence="1" type="ordered locus">Ping_3104</name>
</gene>
<sequence>MEYNVWVLQSATTKTCFISTHVSFEGMTIAGFKRDIQTWNRKPDMQEELNAMAAQDDFTFDTGKVSHVDDLHEIADKMRSKSYRVLNRRIVLKKSNQKI</sequence>
<dbReference type="eggNOG" id="ENOG5034519">
    <property type="taxonomic scope" value="Bacteria"/>
</dbReference>
<dbReference type="RefSeq" id="WP_011771355.1">
    <property type="nucleotide sequence ID" value="NC_008709.1"/>
</dbReference>
<organism evidence="1 2">
    <name type="scientific">Psychromonas ingrahamii (strain DSM 17664 / CCUG 51855 / 37)</name>
    <dbReference type="NCBI Taxonomy" id="357804"/>
    <lineage>
        <taxon>Bacteria</taxon>
        <taxon>Pseudomonadati</taxon>
        <taxon>Pseudomonadota</taxon>
        <taxon>Gammaproteobacteria</taxon>
        <taxon>Alteromonadales</taxon>
        <taxon>Psychromonadaceae</taxon>
        <taxon>Psychromonas</taxon>
    </lineage>
</organism>
<evidence type="ECO:0000313" key="2">
    <source>
        <dbReference type="Proteomes" id="UP000000639"/>
    </source>
</evidence>
<dbReference type="OrthoDB" id="9866279at2"/>
<dbReference type="EMBL" id="CP000510">
    <property type="protein sequence ID" value="ABM04801.1"/>
    <property type="molecule type" value="Genomic_DNA"/>
</dbReference>
<protein>
    <submittedName>
        <fullName evidence="1">Uncharacterized protein</fullName>
    </submittedName>
</protein>
<keyword evidence="2" id="KW-1185">Reference proteome</keyword>
<dbReference type="Proteomes" id="UP000000639">
    <property type="component" value="Chromosome"/>
</dbReference>
<accession>A1SZ86</accession>